<sequence>MPAIGISMPKTTSIKSKTICWFPTAPFRKPPLNRPICSAGPGYASLNFAQKEVLMPLPVLSVIISTSAGRQDHLDHCLQALARQTLQNFEVLVMDDGSEGMATRLKAFEGLWPRLEYHRRAVDYNLSRSRNRGAALAQADTLVFVNGDVLLNPHALENYALTLERLPEALCWGYVGCRKSVSAASLWFEGVEVNWLDFRFFPLSESELYLNPGLKYAPHTLASGHHFALRRSSWQTLGPLDESFQFWGEEDVEYALRGLLAQRPMVFLGDAWAEHQVHAYGEVFHVQAPQALEQKINKIIAMENRLNQAQKSMNDLIYIIFEREQAGFYKSLQSHYLWQNPDAIIREMGKMP</sequence>
<gene>
    <name evidence="2" type="ORF">COW36_18355</name>
</gene>
<organism evidence="2 3">
    <name type="scientific">bacterium (Candidatus Blackallbacteria) CG17_big_fil_post_rev_8_21_14_2_50_48_46</name>
    <dbReference type="NCBI Taxonomy" id="2014261"/>
    <lineage>
        <taxon>Bacteria</taxon>
        <taxon>Candidatus Blackallbacteria</taxon>
    </lineage>
</organism>
<evidence type="ECO:0000313" key="2">
    <source>
        <dbReference type="EMBL" id="PIW15379.1"/>
    </source>
</evidence>
<comment type="caution">
    <text evidence="2">The sequence shown here is derived from an EMBL/GenBank/DDBJ whole genome shotgun (WGS) entry which is preliminary data.</text>
</comment>
<feature type="domain" description="Glycosyltransferase 2-like" evidence="1">
    <location>
        <begin position="61"/>
        <end position="179"/>
    </location>
</feature>
<dbReference type="Pfam" id="PF00535">
    <property type="entry name" value="Glycos_transf_2"/>
    <property type="match status" value="1"/>
</dbReference>
<evidence type="ECO:0000313" key="3">
    <source>
        <dbReference type="Proteomes" id="UP000231019"/>
    </source>
</evidence>
<dbReference type="InterPro" id="IPR001173">
    <property type="entry name" value="Glyco_trans_2-like"/>
</dbReference>
<name>A0A2M7G116_9BACT</name>
<dbReference type="SUPFAM" id="SSF53448">
    <property type="entry name" value="Nucleotide-diphospho-sugar transferases"/>
    <property type="match status" value="1"/>
</dbReference>
<dbReference type="Proteomes" id="UP000231019">
    <property type="component" value="Unassembled WGS sequence"/>
</dbReference>
<dbReference type="InterPro" id="IPR050834">
    <property type="entry name" value="Glycosyltransf_2"/>
</dbReference>
<dbReference type="InterPro" id="IPR029044">
    <property type="entry name" value="Nucleotide-diphossugar_trans"/>
</dbReference>
<dbReference type="AlphaFoldDB" id="A0A2M7G116"/>
<proteinExistence type="predicted"/>
<protein>
    <recommendedName>
        <fullName evidence="1">Glycosyltransferase 2-like domain-containing protein</fullName>
    </recommendedName>
</protein>
<evidence type="ECO:0000259" key="1">
    <source>
        <dbReference type="Pfam" id="PF00535"/>
    </source>
</evidence>
<dbReference type="PANTHER" id="PTHR43685">
    <property type="entry name" value="GLYCOSYLTRANSFERASE"/>
    <property type="match status" value="1"/>
</dbReference>
<accession>A0A2M7G116</accession>
<reference evidence="2 3" key="1">
    <citation type="submission" date="2017-09" db="EMBL/GenBank/DDBJ databases">
        <title>Depth-based differentiation of microbial function through sediment-hosted aquifers and enrichment of novel symbionts in the deep terrestrial subsurface.</title>
        <authorList>
            <person name="Probst A.J."/>
            <person name="Ladd B."/>
            <person name="Jarett J.K."/>
            <person name="Geller-Mcgrath D.E."/>
            <person name="Sieber C.M."/>
            <person name="Emerson J.B."/>
            <person name="Anantharaman K."/>
            <person name="Thomas B.C."/>
            <person name="Malmstrom R."/>
            <person name="Stieglmeier M."/>
            <person name="Klingl A."/>
            <person name="Woyke T."/>
            <person name="Ryan C.M."/>
            <person name="Banfield J.F."/>
        </authorList>
    </citation>
    <scope>NUCLEOTIDE SEQUENCE [LARGE SCALE GENOMIC DNA]</scope>
    <source>
        <strain evidence="2">CG17_big_fil_post_rev_8_21_14_2_50_48_46</strain>
    </source>
</reference>
<dbReference type="EMBL" id="PFFQ01000053">
    <property type="protein sequence ID" value="PIW15379.1"/>
    <property type="molecule type" value="Genomic_DNA"/>
</dbReference>
<dbReference type="Gene3D" id="3.90.550.10">
    <property type="entry name" value="Spore Coat Polysaccharide Biosynthesis Protein SpsA, Chain A"/>
    <property type="match status" value="1"/>
</dbReference>
<dbReference type="CDD" id="cd00761">
    <property type="entry name" value="Glyco_tranf_GTA_type"/>
    <property type="match status" value="1"/>
</dbReference>
<dbReference type="PANTHER" id="PTHR43685:SF3">
    <property type="entry name" value="SLR2126 PROTEIN"/>
    <property type="match status" value="1"/>
</dbReference>